<protein>
    <submittedName>
        <fullName evidence="4">Aromatic alcohol reductase</fullName>
    </submittedName>
</protein>
<keyword evidence="1" id="KW-0521">NADP</keyword>
<name>A0AAP5I5J2_9CYAN</name>
<dbReference type="EMBL" id="JAALHA020000001">
    <property type="protein sequence ID" value="MDR9893503.1"/>
    <property type="molecule type" value="Genomic_DNA"/>
</dbReference>
<dbReference type="CDD" id="cd05259">
    <property type="entry name" value="PCBER_SDR_a"/>
    <property type="match status" value="1"/>
</dbReference>
<gene>
    <name evidence="4" type="ORF">G7B40_002730</name>
</gene>
<evidence type="ECO:0000256" key="2">
    <source>
        <dbReference type="ARBA" id="ARBA00023002"/>
    </source>
</evidence>
<evidence type="ECO:0000313" key="4">
    <source>
        <dbReference type="EMBL" id="MDR9893503.1"/>
    </source>
</evidence>
<dbReference type="PANTHER" id="PTHR47706:SF9">
    <property type="entry name" value="NMRA-LIKE DOMAIN-CONTAINING PROTEIN-RELATED"/>
    <property type="match status" value="1"/>
</dbReference>
<dbReference type="InterPro" id="IPR036291">
    <property type="entry name" value="NAD(P)-bd_dom_sf"/>
</dbReference>
<dbReference type="Pfam" id="PF05368">
    <property type="entry name" value="NmrA"/>
    <property type="match status" value="1"/>
</dbReference>
<dbReference type="GO" id="GO:0016491">
    <property type="term" value="F:oxidoreductase activity"/>
    <property type="evidence" value="ECO:0007669"/>
    <property type="project" value="UniProtKB-KW"/>
</dbReference>
<dbReference type="InterPro" id="IPR045312">
    <property type="entry name" value="PCBER-like"/>
</dbReference>
<dbReference type="Gene3D" id="3.90.25.10">
    <property type="entry name" value="UDP-galactose 4-epimerase, domain 1"/>
    <property type="match status" value="1"/>
</dbReference>
<dbReference type="AlphaFoldDB" id="A0AAP5I5J2"/>
<proteinExistence type="predicted"/>
<dbReference type="PANTHER" id="PTHR47706">
    <property type="entry name" value="NMRA-LIKE FAMILY PROTEIN"/>
    <property type="match status" value="1"/>
</dbReference>
<dbReference type="SUPFAM" id="SSF51735">
    <property type="entry name" value="NAD(P)-binding Rossmann-fold domains"/>
    <property type="match status" value="1"/>
</dbReference>
<dbReference type="RefSeq" id="WP_208344048.1">
    <property type="nucleotide sequence ID" value="NZ_CAWQFN010000473.1"/>
</dbReference>
<keyword evidence="5" id="KW-1185">Reference proteome</keyword>
<keyword evidence="2" id="KW-0560">Oxidoreductase</keyword>
<comment type="caution">
    <text evidence="4">The sequence shown here is derived from an EMBL/GenBank/DDBJ whole genome shotgun (WGS) entry which is preliminary data.</text>
</comment>
<evidence type="ECO:0000313" key="5">
    <source>
        <dbReference type="Proteomes" id="UP000667802"/>
    </source>
</evidence>
<accession>A0AAP5I5J2</accession>
<dbReference type="Proteomes" id="UP000667802">
    <property type="component" value="Unassembled WGS sequence"/>
</dbReference>
<evidence type="ECO:0000256" key="1">
    <source>
        <dbReference type="ARBA" id="ARBA00022857"/>
    </source>
</evidence>
<evidence type="ECO:0000259" key="3">
    <source>
        <dbReference type="Pfam" id="PF05368"/>
    </source>
</evidence>
<dbReference type="InterPro" id="IPR008030">
    <property type="entry name" value="NmrA-like"/>
</dbReference>
<dbReference type="InterPro" id="IPR051609">
    <property type="entry name" value="NmrA/Isoflavone_reductase-like"/>
</dbReference>
<dbReference type="Gene3D" id="3.40.50.720">
    <property type="entry name" value="NAD(P)-binding Rossmann-like Domain"/>
    <property type="match status" value="1"/>
</dbReference>
<organism evidence="4 5">
    <name type="scientific">Aetokthonos hydrillicola Thurmond2011</name>
    <dbReference type="NCBI Taxonomy" id="2712845"/>
    <lineage>
        <taxon>Bacteria</taxon>
        <taxon>Bacillati</taxon>
        <taxon>Cyanobacteriota</taxon>
        <taxon>Cyanophyceae</taxon>
        <taxon>Nostocales</taxon>
        <taxon>Hapalosiphonaceae</taxon>
        <taxon>Aetokthonos</taxon>
    </lineage>
</organism>
<reference evidence="5" key="1">
    <citation type="journal article" date="2021" name="Science">
        <title>Hunting the eagle killer: A cyanobacterial neurotoxin causes vacuolar myelinopathy.</title>
        <authorList>
            <person name="Breinlinger S."/>
            <person name="Phillips T.J."/>
            <person name="Haram B.N."/>
            <person name="Mares J."/>
            <person name="Martinez Yerena J.A."/>
            <person name="Hrouzek P."/>
            <person name="Sobotka R."/>
            <person name="Henderson W.M."/>
            <person name="Schmieder P."/>
            <person name="Williams S.M."/>
            <person name="Lauderdale J.D."/>
            <person name="Wilde H.D."/>
            <person name="Gerrin W."/>
            <person name="Kust A."/>
            <person name="Washington J.W."/>
            <person name="Wagner C."/>
            <person name="Geier B."/>
            <person name="Liebeke M."/>
            <person name="Enke H."/>
            <person name="Niedermeyer T.H.J."/>
            <person name="Wilde S.B."/>
        </authorList>
    </citation>
    <scope>NUCLEOTIDE SEQUENCE [LARGE SCALE GENOMIC DNA]</scope>
    <source>
        <strain evidence="5">Thurmond2011</strain>
    </source>
</reference>
<sequence length="314" mass="34843">MIFQKTVLLAGATGLLGSKIASALAKKENLQVRALVRNLKINDNKKKQQIDRLESLNIKLVEADLNDPTSLEKACVGVNTIVSALSGWEDVVVTGQINLLNAAKRVGVSHFIPSDYTYDYSNLQLGDNYLSDFRIKVAQAVRESGVNYTFIMNGIFAEVLLSPFFEVFDFKTNTAQYWGNGDTKFDVTTIDDTALYTAEAVVDPRAVNTNFQVAGDVVTMKEAIAAGEEVRRQKLTVRSKGSVDDLKVLIEDMKAKGANPFTVIPAQYQWGMVSGKVKLQNLVNNRYPHIKPKSLREYLAESEQESFELSFARS</sequence>
<feature type="domain" description="NmrA-like" evidence="3">
    <location>
        <begin position="4"/>
        <end position="236"/>
    </location>
</feature>